<gene>
    <name evidence="4" type="ORF">EDD80_101157</name>
</gene>
<dbReference type="InterPro" id="IPR023696">
    <property type="entry name" value="Ureohydrolase_dom_sf"/>
</dbReference>
<dbReference type="SUPFAM" id="SSF52768">
    <property type="entry name" value="Arginase/deacetylase"/>
    <property type="match status" value="1"/>
</dbReference>
<dbReference type="CDD" id="cd09988">
    <property type="entry name" value="Formimidoylglutamase"/>
    <property type="match status" value="1"/>
</dbReference>
<dbReference type="Gene3D" id="3.40.800.10">
    <property type="entry name" value="Ureohydrolase domain"/>
    <property type="match status" value="1"/>
</dbReference>
<dbReference type="PANTHER" id="PTHR11358">
    <property type="entry name" value="ARGINASE/AGMATINASE"/>
    <property type="match status" value="1"/>
</dbReference>
<keyword evidence="2" id="KW-0378">Hydrolase</keyword>
<dbReference type="RefSeq" id="WP_317127720.1">
    <property type="nucleotide sequence ID" value="NZ_CP042432.1"/>
</dbReference>
<dbReference type="GO" id="GO:0046872">
    <property type="term" value="F:metal ion binding"/>
    <property type="evidence" value="ECO:0007669"/>
    <property type="project" value="UniProtKB-KW"/>
</dbReference>
<dbReference type="AlphaFoldDB" id="A0A4R3KZB2"/>
<dbReference type="PROSITE" id="PS51409">
    <property type="entry name" value="ARGINASE_2"/>
    <property type="match status" value="1"/>
</dbReference>
<reference evidence="4 5" key="1">
    <citation type="submission" date="2019-03" db="EMBL/GenBank/DDBJ databases">
        <title>Genomic Encyclopedia of Type Strains, Phase IV (KMG-IV): sequencing the most valuable type-strain genomes for metagenomic binning, comparative biology and taxonomic classification.</title>
        <authorList>
            <person name="Goeker M."/>
        </authorList>
    </citation>
    <scope>NUCLEOTIDE SEQUENCE [LARGE SCALE GENOMIC DNA]</scope>
    <source>
        <strain evidence="4 5">DSM 21100</strain>
    </source>
</reference>
<evidence type="ECO:0000256" key="2">
    <source>
        <dbReference type="ARBA" id="ARBA00022801"/>
    </source>
</evidence>
<dbReference type="Proteomes" id="UP000295807">
    <property type="component" value="Unassembled WGS sequence"/>
</dbReference>
<organism evidence="4 5">
    <name type="scientific">Anseongella ginsenosidimutans</name>
    <dbReference type="NCBI Taxonomy" id="496056"/>
    <lineage>
        <taxon>Bacteria</taxon>
        <taxon>Pseudomonadati</taxon>
        <taxon>Bacteroidota</taxon>
        <taxon>Sphingobacteriia</taxon>
        <taxon>Sphingobacteriales</taxon>
        <taxon>Sphingobacteriaceae</taxon>
        <taxon>Anseongella</taxon>
    </lineage>
</organism>
<evidence type="ECO:0000313" key="4">
    <source>
        <dbReference type="EMBL" id="TCS89960.1"/>
    </source>
</evidence>
<comment type="caution">
    <text evidence="4">The sequence shown here is derived from an EMBL/GenBank/DDBJ whole genome shotgun (WGS) entry which is preliminary data.</text>
</comment>
<evidence type="ECO:0000313" key="5">
    <source>
        <dbReference type="Proteomes" id="UP000295807"/>
    </source>
</evidence>
<comment type="similarity">
    <text evidence="3">Belongs to the arginase family.</text>
</comment>
<keyword evidence="1" id="KW-0479">Metal-binding</keyword>
<accession>A0A4R3KZB2</accession>
<evidence type="ECO:0000256" key="1">
    <source>
        <dbReference type="ARBA" id="ARBA00022723"/>
    </source>
</evidence>
<sequence length="412" mass="46750">MSLKPEATGAFVFSHWLRYFSLRMSVADFFSPVSSPDADLHPAQLGARIQSHQRSFPDLEKVSLALFGVEEDRQAVSNEGCAGGMEALRPHLYRLFEGTFDASKVADLGTIKQGATVEDTYFAVKTVVSELIKQDIMPVIIGGSNDLAFAQYLAYGLAEQKVEMVAVDSRFDLDEMEVEVAKPSSDSYLNKIILHEPNWLFNYSNLAYQSYFVTQNSLRLMDKMYFDVHRLGQVTEDLQETEPVIRNGNMLSFDISAIRSPDAPGNGNASPNGLYGEQACHLCRYAGINGRLLSAGFYEFNPAYDRNGQTAGLLAQMIWYFIDGFFARQADYPFGTHPDFTKYRAFLEGEGGHEVIFYKSNRSGRWWMQIPYPENHSKNDRFHLVPCSYKDYQQASNGEMPDRWWKTYQKLV</sequence>
<protein>
    <submittedName>
        <fullName evidence="4">Arginase family enzyme</fullName>
    </submittedName>
</protein>
<dbReference type="InterPro" id="IPR006035">
    <property type="entry name" value="Ureohydrolase"/>
</dbReference>
<dbReference type="GO" id="GO:0008783">
    <property type="term" value="F:agmatinase activity"/>
    <property type="evidence" value="ECO:0007669"/>
    <property type="project" value="TreeGrafter"/>
</dbReference>
<dbReference type="Pfam" id="PF00491">
    <property type="entry name" value="Arginase"/>
    <property type="match status" value="1"/>
</dbReference>
<proteinExistence type="inferred from homology"/>
<dbReference type="GO" id="GO:0033389">
    <property type="term" value="P:putrescine biosynthetic process from arginine, via agmatine"/>
    <property type="evidence" value="ECO:0007669"/>
    <property type="project" value="TreeGrafter"/>
</dbReference>
<dbReference type="PANTHER" id="PTHR11358:SF26">
    <property type="entry name" value="GUANIDINO ACID HYDROLASE, MITOCHONDRIAL"/>
    <property type="match status" value="1"/>
</dbReference>
<dbReference type="EMBL" id="SMAD01000001">
    <property type="protein sequence ID" value="TCS89960.1"/>
    <property type="molecule type" value="Genomic_DNA"/>
</dbReference>
<keyword evidence="5" id="KW-1185">Reference proteome</keyword>
<name>A0A4R3KZB2_9SPHI</name>
<evidence type="ECO:0000256" key="3">
    <source>
        <dbReference type="PROSITE-ProRule" id="PRU00742"/>
    </source>
</evidence>